<keyword evidence="2" id="KW-0808">Transferase</keyword>
<dbReference type="RefSeq" id="WP_123642565.1">
    <property type="nucleotide sequence ID" value="NZ_ML119085.1"/>
</dbReference>
<comment type="caution">
    <text evidence="2">The sequence shown here is derived from an EMBL/GenBank/DDBJ whole genome shotgun (WGS) entry which is preliminary data.</text>
</comment>
<dbReference type="GO" id="GO:0016757">
    <property type="term" value="F:glycosyltransferase activity"/>
    <property type="evidence" value="ECO:0007669"/>
    <property type="project" value="UniProtKB-KW"/>
</dbReference>
<feature type="transmembrane region" description="Helical" evidence="1">
    <location>
        <begin position="15"/>
        <end position="33"/>
    </location>
</feature>
<proteinExistence type="predicted"/>
<evidence type="ECO:0000313" key="2">
    <source>
        <dbReference type="EMBL" id="ROU01234.1"/>
    </source>
</evidence>
<keyword evidence="1" id="KW-1133">Transmembrane helix</keyword>
<name>A0A3N2R193_9RHOB</name>
<keyword evidence="3" id="KW-1185">Reference proteome</keyword>
<protein>
    <submittedName>
        <fullName evidence="2">Nicotinate phosphoribosyltransferase</fullName>
    </submittedName>
</protein>
<dbReference type="AlphaFoldDB" id="A0A3N2R193"/>
<dbReference type="EMBL" id="RDRB01000005">
    <property type="protein sequence ID" value="ROU01234.1"/>
    <property type="molecule type" value="Genomic_DNA"/>
</dbReference>
<sequence length="56" mass="6078">MTDRKRRSGVKHPRLFILIPLGFALLVGAMLLFGEGVQEASEDGVETVPVVPEEDG</sequence>
<organism evidence="2 3">
    <name type="scientific">Histidinibacterium lentulum</name>
    <dbReference type="NCBI Taxonomy" id="2480588"/>
    <lineage>
        <taxon>Bacteria</taxon>
        <taxon>Pseudomonadati</taxon>
        <taxon>Pseudomonadota</taxon>
        <taxon>Alphaproteobacteria</taxon>
        <taxon>Rhodobacterales</taxon>
        <taxon>Paracoccaceae</taxon>
        <taxon>Histidinibacterium</taxon>
    </lineage>
</organism>
<dbReference type="Proteomes" id="UP000268016">
    <property type="component" value="Unassembled WGS sequence"/>
</dbReference>
<keyword evidence="1" id="KW-0472">Membrane</keyword>
<reference evidence="2 3" key="1">
    <citation type="submission" date="2018-10" db="EMBL/GenBank/DDBJ databases">
        <title>Histidinibacterium lentulum gen. nov., sp. nov., a marine bacterium from the culture broth of Picochlorum sp. 122.</title>
        <authorList>
            <person name="Wang G."/>
        </authorList>
    </citation>
    <scope>NUCLEOTIDE SEQUENCE [LARGE SCALE GENOMIC DNA]</scope>
    <source>
        <strain evidence="2 3">B17</strain>
    </source>
</reference>
<accession>A0A3N2R193</accession>
<gene>
    <name evidence="2" type="ORF">EAT49_12010</name>
</gene>
<evidence type="ECO:0000256" key="1">
    <source>
        <dbReference type="SAM" id="Phobius"/>
    </source>
</evidence>
<evidence type="ECO:0000313" key="3">
    <source>
        <dbReference type="Proteomes" id="UP000268016"/>
    </source>
</evidence>
<keyword evidence="2" id="KW-0328">Glycosyltransferase</keyword>
<dbReference type="OrthoDB" id="10000182at2"/>
<keyword evidence="1" id="KW-0812">Transmembrane</keyword>